<sequence>MEPPAKRLRILQAVDVDEENEEYINAKKAQEEKLKSRMESIFAKYENMHDSNSDIIDMKKNEVVLDRGHLRRLQRQSARNETSLLDTLGYSASKEEDFPPAEDDIDHKEESEDELAPTQRPKAAKSDPKERRSAIQPIQTPMFAQVQPSPQQAPYTPVPAANLLQYVRFPQTPAGQQAQSAFYTTLTQTINQAVQQAVAPLFSGVLSNTPIPQTSSVQTLPPIHITPSLRDDTVAPATDPKWFFPALPMESPNTEVTPSTSFPDPGIVKKSDVTNREVNETTFPAIPTKLSELQQLGHGPPVAHRQESSSDIVPRMTPSRRIPRVEIQRRRGSTSKYHFSKDDDMHISKKVLESYSWAEIRDSQAKWRTWPLTVFQDRWNSRLKQQNLHLQTATKKIMQDNSEDLFDLPHHLPTPSSSRHEDRIDGSAEPINTHDAGLITSSIGHYDDDELELLSIAGDEDPELPEVGDEDELQQDIILPSIEAPLELVEEDTIQQALLRKSATIEPPSTVEREKKPAIKTAKKRRLSLDLHRGIPESKADAEDLPGHTTTDITTHYHTATPHKRQKSRRSTSIDLVGDEDELLAPVTPRIKRESSTPLPISFLCSTPAPKPRADLLLSESQSTPKISQKAFRKQVKQSWSKMGTPRPKSAGKTLVKRKSFPMLGRKRAWDGGGESEDELAM</sequence>
<protein>
    <submittedName>
        <fullName evidence="2">Uncharacterized protein</fullName>
    </submittedName>
</protein>
<evidence type="ECO:0000313" key="3">
    <source>
        <dbReference type="Proteomes" id="UP000799423"/>
    </source>
</evidence>
<dbReference type="EMBL" id="MU006322">
    <property type="protein sequence ID" value="KAF2847867.1"/>
    <property type="molecule type" value="Genomic_DNA"/>
</dbReference>
<dbReference type="GO" id="GO:0046982">
    <property type="term" value="F:protein heterodimerization activity"/>
    <property type="evidence" value="ECO:0007669"/>
    <property type="project" value="InterPro"/>
</dbReference>
<feature type="compositionally biased region" description="Basic and acidic residues" evidence="1">
    <location>
        <begin position="124"/>
        <end position="133"/>
    </location>
</feature>
<dbReference type="Pfam" id="PF10384">
    <property type="entry name" value="Scm3"/>
    <property type="match status" value="1"/>
</dbReference>
<evidence type="ECO:0000313" key="2">
    <source>
        <dbReference type="EMBL" id="KAF2847867.1"/>
    </source>
</evidence>
<gene>
    <name evidence="2" type="ORF">T440DRAFT_470678</name>
</gene>
<accession>A0A6A7AZR4</accession>
<feature type="region of interest" description="Disordered" evidence="1">
    <location>
        <begin position="637"/>
        <end position="660"/>
    </location>
</feature>
<evidence type="ECO:0000256" key="1">
    <source>
        <dbReference type="SAM" id="MobiDB-lite"/>
    </source>
</evidence>
<dbReference type="OrthoDB" id="2420608at2759"/>
<dbReference type="GO" id="GO:0005634">
    <property type="term" value="C:nucleus"/>
    <property type="evidence" value="ECO:0007669"/>
    <property type="project" value="InterPro"/>
</dbReference>
<name>A0A6A7AZR4_9PLEO</name>
<dbReference type="Gene3D" id="1.10.20.10">
    <property type="entry name" value="Histone, subunit A"/>
    <property type="match status" value="1"/>
</dbReference>
<feature type="region of interest" description="Disordered" evidence="1">
    <location>
        <begin position="535"/>
        <end position="572"/>
    </location>
</feature>
<reference evidence="2" key="1">
    <citation type="submission" date="2020-01" db="EMBL/GenBank/DDBJ databases">
        <authorList>
            <consortium name="DOE Joint Genome Institute"/>
            <person name="Haridas S."/>
            <person name="Albert R."/>
            <person name="Binder M."/>
            <person name="Bloem J."/>
            <person name="Labutti K."/>
            <person name="Salamov A."/>
            <person name="Andreopoulos B."/>
            <person name="Baker S.E."/>
            <person name="Barry K."/>
            <person name="Bills G."/>
            <person name="Bluhm B.H."/>
            <person name="Cannon C."/>
            <person name="Castanera R."/>
            <person name="Culley D.E."/>
            <person name="Daum C."/>
            <person name="Ezra D."/>
            <person name="Gonzalez J.B."/>
            <person name="Henrissat B."/>
            <person name="Kuo A."/>
            <person name="Liang C."/>
            <person name="Lipzen A."/>
            <person name="Lutzoni F."/>
            <person name="Magnuson J."/>
            <person name="Mondo S."/>
            <person name="Nolan M."/>
            <person name="Ohm R."/>
            <person name="Pangilinan J."/>
            <person name="Park H.-J."/>
            <person name="Ramirez L."/>
            <person name="Alfaro M."/>
            <person name="Sun H."/>
            <person name="Tritt A."/>
            <person name="Yoshinaga Y."/>
            <person name="Zwiers L.-H."/>
            <person name="Turgeon B.G."/>
            <person name="Goodwin S.B."/>
            <person name="Spatafora J.W."/>
            <person name="Crous P.W."/>
            <person name="Grigoriev I.V."/>
        </authorList>
    </citation>
    <scope>NUCLEOTIDE SEQUENCE</scope>
    <source>
        <strain evidence="2">IPT5</strain>
    </source>
</reference>
<dbReference type="Proteomes" id="UP000799423">
    <property type="component" value="Unassembled WGS sequence"/>
</dbReference>
<feature type="compositionally biased region" description="Basic residues" evidence="1">
    <location>
        <begin position="561"/>
        <end position="570"/>
    </location>
</feature>
<dbReference type="AlphaFoldDB" id="A0A6A7AZR4"/>
<proteinExistence type="predicted"/>
<feature type="region of interest" description="Disordered" evidence="1">
    <location>
        <begin position="296"/>
        <end position="315"/>
    </location>
</feature>
<dbReference type="InterPro" id="IPR018465">
    <property type="entry name" value="Scm3/HJURP"/>
</dbReference>
<keyword evidence="3" id="KW-1185">Reference proteome</keyword>
<dbReference type="GO" id="GO:0042393">
    <property type="term" value="F:histone binding"/>
    <property type="evidence" value="ECO:0007669"/>
    <property type="project" value="InterPro"/>
</dbReference>
<feature type="compositionally biased region" description="Low complexity" evidence="1">
    <location>
        <begin position="548"/>
        <end position="560"/>
    </location>
</feature>
<dbReference type="InterPro" id="IPR009072">
    <property type="entry name" value="Histone-fold"/>
</dbReference>
<feature type="compositionally biased region" description="Basic and acidic residues" evidence="1">
    <location>
        <begin position="535"/>
        <end position="546"/>
    </location>
</feature>
<organism evidence="2 3">
    <name type="scientific">Plenodomus tracheiphilus IPT5</name>
    <dbReference type="NCBI Taxonomy" id="1408161"/>
    <lineage>
        <taxon>Eukaryota</taxon>
        <taxon>Fungi</taxon>
        <taxon>Dikarya</taxon>
        <taxon>Ascomycota</taxon>
        <taxon>Pezizomycotina</taxon>
        <taxon>Dothideomycetes</taxon>
        <taxon>Pleosporomycetidae</taxon>
        <taxon>Pleosporales</taxon>
        <taxon>Pleosporineae</taxon>
        <taxon>Leptosphaeriaceae</taxon>
        <taxon>Plenodomus</taxon>
    </lineage>
</organism>
<feature type="region of interest" description="Disordered" evidence="1">
    <location>
        <begin position="84"/>
        <end position="133"/>
    </location>
</feature>